<accession>C6C6Y2</accession>
<sequence length="155" mass="17713">MQKPIDLRQRLNQAFPALAASPEALQLRIKKGSVVTTPAPSLTFEYQYNLLINIVNFSDDIDVLCVTLLSWLQTNQPDLFTRDSAKRRGIRFKTRPNTDGTTHLTVSLRLTERQRVREENQTLHVTYLPEPPPPEPVTRPTALYINGEWVSTWAS</sequence>
<dbReference type="Proteomes" id="UP000002734">
    <property type="component" value="Chromosome"/>
</dbReference>
<evidence type="ECO:0000313" key="2">
    <source>
        <dbReference type="Proteomes" id="UP000002734"/>
    </source>
</evidence>
<dbReference type="eggNOG" id="ENOG5032RTF">
    <property type="taxonomic scope" value="Bacteria"/>
</dbReference>
<dbReference type="InterPro" id="IPR009678">
    <property type="entry name" value="Phage_tail_completion_R"/>
</dbReference>
<dbReference type="RefSeq" id="WP_015853785.1">
    <property type="nucleotide sequence ID" value="NC_012880.1"/>
</dbReference>
<dbReference type="Pfam" id="PF06891">
    <property type="entry name" value="P2_Phage_GpR"/>
    <property type="match status" value="1"/>
</dbReference>
<dbReference type="AlphaFoldDB" id="C6C6Y2"/>
<organism evidence="1 2">
    <name type="scientific">Musicola paradisiaca (strain Ech703)</name>
    <name type="common">Dickeya paradisiaca</name>
    <name type="synonym">Dickeya dadantii</name>
    <dbReference type="NCBI Taxonomy" id="579405"/>
    <lineage>
        <taxon>Bacteria</taxon>
        <taxon>Pseudomonadati</taxon>
        <taxon>Pseudomonadota</taxon>
        <taxon>Gammaproteobacteria</taxon>
        <taxon>Enterobacterales</taxon>
        <taxon>Pectobacteriaceae</taxon>
        <taxon>Musicola</taxon>
    </lineage>
</organism>
<evidence type="ECO:0000313" key="1">
    <source>
        <dbReference type="EMBL" id="ACS85876.1"/>
    </source>
</evidence>
<gene>
    <name evidence="1" type="ordered locus">Dd703_2089</name>
</gene>
<name>C6C6Y2_MUSP7</name>
<dbReference type="STRING" id="579405.Dd703_2089"/>
<keyword evidence="2" id="KW-1185">Reference proteome</keyword>
<protein>
    <submittedName>
        <fullName evidence="1">P2 phage tail completion R family protein</fullName>
    </submittedName>
</protein>
<dbReference type="KEGG" id="dda:Dd703_2089"/>
<dbReference type="HOGENOM" id="CLU_122706_0_0_6"/>
<proteinExistence type="predicted"/>
<dbReference type="EMBL" id="CP001654">
    <property type="protein sequence ID" value="ACS85876.1"/>
    <property type="molecule type" value="Genomic_DNA"/>
</dbReference>
<reference evidence="1" key="1">
    <citation type="submission" date="2009-06" db="EMBL/GenBank/DDBJ databases">
        <title>Complete sequence of Dickeya dadantii Ech703.</title>
        <authorList>
            <consortium name="US DOE Joint Genome Institute"/>
            <person name="Lucas S."/>
            <person name="Copeland A."/>
            <person name="Lapidus A."/>
            <person name="Glavina del Rio T."/>
            <person name="Dalin E."/>
            <person name="Tice H."/>
            <person name="Bruce D."/>
            <person name="Goodwin L."/>
            <person name="Pitluck S."/>
            <person name="Chertkov O."/>
            <person name="Brettin T."/>
            <person name="Detter J.C."/>
            <person name="Han C."/>
            <person name="Larimer F."/>
            <person name="Land M."/>
            <person name="Hauser L."/>
            <person name="Kyrpides N."/>
            <person name="Mikhailova N."/>
            <person name="Balakrishnan V."/>
            <person name="Glasner J."/>
            <person name="Perna N.T."/>
        </authorList>
    </citation>
    <scope>NUCLEOTIDE SEQUENCE [LARGE SCALE GENOMIC DNA]</scope>
    <source>
        <strain evidence="1">Ech703</strain>
    </source>
</reference>